<organism evidence="11 12">
    <name type="scientific">Pararhodobacter marinus</name>
    <dbReference type="NCBI Taxonomy" id="2184063"/>
    <lineage>
        <taxon>Bacteria</taxon>
        <taxon>Pseudomonadati</taxon>
        <taxon>Pseudomonadota</taxon>
        <taxon>Alphaproteobacteria</taxon>
        <taxon>Rhodobacterales</taxon>
        <taxon>Paracoccaceae</taxon>
        <taxon>Pararhodobacter</taxon>
    </lineage>
</organism>
<dbReference type="AlphaFoldDB" id="A0A2U2CB81"/>
<evidence type="ECO:0000256" key="1">
    <source>
        <dbReference type="ARBA" id="ARBA00004429"/>
    </source>
</evidence>
<keyword evidence="5 9" id="KW-0812">Transmembrane</keyword>
<dbReference type="RefSeq" id="WP_109533205.1">
    <property type="nucleotide sequence ID" value="NZ_QEYD01000005.1"/>
</dbReference>
<feature type="transmembrane region" description="Helical" evidence="9">
    <location>
        <begin position="129"/>
        <end position="154"/>
    </location>
</feature>
<accession>A0A2U2CB81</accession>
<comment type="caution">
    <text evidence="11">The sequence shown here is derived from an EMBL/GenBank/DDBJ whole genome shotgun (WGS) entry which is preliminary data.</text>
</comment>
<evidence type="ECO:0000313" key="11">
    <source>
        <dbReference type="EMBL" id="PWE29156.1"/>
    </source>
</evidence>
<evidence type="ECO:0000313" key="12">
    <source>
        <dbReference type="Proteomes" id="UP000244940"/>
    </source>
</evidence>
<reference evidence="11 12" key="1">
    <citation type="submission" date="2018-05" db="EMBL/GenBank/DDBJ databases">
        <title>Pararhodobacter marina sp. nov., isolated from deep-sea water of the Indian Ocean.</title>
        <authorList>
            <person name="Lai Q.Sr."/>
            <person name="Liu X."/>
            <person name="Shao Z."/>
        </authorList>
    </citation>
    <scope>NUCLEOTIDE SEQUENCE [LARGE SCALE GENOMIC DNA]</scope>
    <source>
        <strain evidence="11 12">CIC4N-9</strain>
    </source>
</reference>
<sequence length="176" mass="19303">MTDTILRIWSRIETVLIGLLVLCALFTFMGGAAVRVLTPQHAVDWADEVALYFIVWASVIAGSTLAAEGRHINTEIIVGGLSDRKRRAAAVFTFALTLVFCAVMAWLGWEAFEFSRMLDDRSASSLRTPQAWFLFLALPTGMGLMVLKMILLAFAGRGITTSPEPAETADFTKKAE</sequence>
<keyword evidence="2 9" id="KW-0813">Transport</keyword>
<keyword evidence="4 9" id="KW-0997">Cell inner membrane</keyword>
<dbReference type="OrthoDB" id="4964541at2"/>
<evidence type="ECO:0000256" key="5">
    <source>
        <dbReference type="ARBA" id="ARBA00022692"/>
    </source>
</evidence>
<evidence type="ECO:0000256" key="2">
    <source>
        <dbReference type="ARBA" id="ARBA00022448"/>
    </source>
</evidence>
<comment type="subunit">
    <text evidence="9">The complex comprises the extracytoplasmic solute receptor protein and the two transmembrane proteins.</text>
</comment>
<dbReference type="PANTHER" id="PTHR35011">
    <property type="entry name" value="2,3-DIKETO-L-GULONATE TRAP TRANSPORTER SMALL PERMEASE PROTEIN YIAM"/>
    <property type="match status" value="1"/>
</dbReference>
<dbReference type="GO" id="GO:0015740">
    <property type="term" value="P:C4-dicarboxylate transport"/>
    <property type="evidence" value="ECO:0007669"/>
    <property type="project" value="TreeGrafter"/>
</dbReference>
<dbReference type="PANTHER" id="PTHR35011:SF2">
    <property type="entry name" value="2,3-DIKETO-L-GULONATE TRAP TRANSPORTER SMALL PERMEASE PROTEIN YIAM"/>
    <property type="match status" value="1"/>
</dbReference>
<feature type="transmembrane region" description="Helical" evidence="9">
    <location>
        <begin position="88"/>
        <end position="109"/>
    </location>
</feature>
<evidence type="ECO:0000256" key="8">
    <source>
        <dbReference type="ARBA" id="ARBA00038436"/>
    </source>
</evidence>
<comment type="subcellular location">
    <subcellularLocation>
        <location evidence="1 9">Cell inner membrane</location>
        <topology evidence="1 9">Multi-pass membrane protein</topology>
    </subcellularLocation>
</comment>
<dbReference type="Pfam" id="PF04290">
    <property type="entry name" value="DctQ"/>
    <property type="match status" value="1"/>
</dbReference>
<keyword evidence="3" id="KW-1003">Cell membrane</keyword>
<evidence type="ECO:0000256" key="4">
    <source>
        <dbReference type="ARBA" id="ARBA00022519"/>
    </source>
</evidence>
<comment type="function">
    <text evidence="9">Part of the tripartite ATP-independent periplasmic (TRAP) transport system.</text>
</comment>
<dbReference type="EMBL" id="QEYD01000005">
    <property type="protein sequence ID" value="PWE29156.1"/>
    <property type="molecule type" value="Genomic_DNA"/>
</dbReference>
<evidence type="ECO:0000259" key="10">
    <source>
        <dbReference type="Pfam" id="PF04290"/>
    </source>
</evidence>
<dbReference type="GO" id="GO:0022857">
    <property type="term" value="F:transmembrane transporter activity"/>
    <property type="evidence" value="ECO:0007669"/>
    <property type="project" value="UniProtKB-UniRule"/>
</dbReference>
<feature type="transmembrane region" description="Helical" evidence="9">
    <location>
        <begin position="49"/>
        <end position="67"/>
    </location>
</feature>
<gene>
    <name evidence="11" type="ORF">C4N9_10120</name>
</gene>
<name>A0A2U2CB81_9RHOB</name>
<evidence type="ECO:0000256" key="6">
    <source>
        <dbReference type="ARBA" id="ARBA00022989"/>
    </source>
</evidence>
<comment type="similarity">
    <text evidence="8 9">Belongs to the TRAP transporter small permease family.</text>
</comment>
<dbReference type="Proteomes" id="UP000244940">
    <property type="component" value="Unassembled WGS sequence"/>
</dbReference>
<keyword evidence="6 9" id="KW-1133">Transmembrane helix</keyword>
<dbReference type="InterPro" id="IPR007387">
    <property type="entry name" value="TRAP_DctQ"/>
</dbReference>
<keyword evidence="7 9" id="KW-0472">Membrane</keyword>
<keyword evidence="12" id="KW-1185">Reference proteome</keyword>
<dbReference type="GeneID" id="94365247"/>
<dbReference type="GO" id="GO:0005886">
    <property type="term" value="C:plasma membrane"/>
    <property type="evidence" value="ECO:0007669"/>
    <property type="project" value="UniProtKB-SubCell"/>
</dbReference>
<evidence type="ECO:0000256" key="9">
    <source>
        <dbReference type="RuleBase" id="RU369079"/>
    </source>
</evidence>
<proteinExistence type="inferred from homology"/>
<feature type="transmembrane region" description="Helical" evidence="9">
    <location>
        <begin position="12"/>
        <end position="37"/>
    </location>
</feature>
<evidence type="ECO:0000256" key="3">
    <source>
        <dbReference type="ARBA" id="ARBA00022475"/>
    </source>
</evidence>
<evidence type="ECO:0000256" key="7">
    <source>
        <dbReference type="ARBA" id="ARBA00023136"/>
    </source>
</evidence>
<feature type="domain" description="Tripartite ATP-independent periplasmic transporters DctQ component" evidence="10">
    <location>
        <begin position="34"/>
        <end position="150"/>
    </location>
</feature>
<dbReference type="InterPro" id="IPR055348">
    <property type="entry name" value="DctQ"/>
</dbReference>
<protein>
    <recommendedName>
        <fullName evidence="9">TRAP transporter small permease protein</fullName>
    </recommendedName>
</protein>